<proteinExistence type="predicted"/>
<dbReference type="BioCyc" id="CSTA292563:G1353-1819-MONOMER"/>
<dbReference type="eggNOG" id="ENOG502ZI89">
    <property type="taxonomic scope" value="Bacteria"/>
</dbReference>
<dbReference type="PATRIC" id="fig|292563.3.peg.1893"/>
<dbReference type="EMBL" id="CP003940">
    <property type="protein sequence ID" value="AFZ47767.1"/>
    <property type="molecule type" value="Genomic_DNA"/>
</dbReference>
<organism evidence="1 2">
    <name type="scientific">Cyanobacterium stanieri (strain ATCC 29140 / PCC 7202)</name>
    <dbReference type="NCBI Taxonomy" id="292563"/>
    <lineage>
        <taxon>Bacteria</taxon>
        <taxon>Bacillati</taxon>
        <taxon>Cyanobacteriota</taxon>
        <taxon>Cyanophyceae</taxon>
        <taxon>Oscillatoriophycideae</taxon>
        <taxon>Chroococcales</taxon>
        <taxon>Geminocystaceae</taxon>
        <taxon>Cyanobacterium</taxon>
    </lineage>
</organism>
<dbReference type="HOGENOM" id="CLU_099442_0_0_3"/>
<accession>K9YMS6</accession>
<sequence length="167" mass="18906">MLKPQDIVVLLKVHCLGDEWTYQQLAESIKASSSVVYEALKRCEECHLYNTKRRRILNGALLEFLEHGLKYVFPAKGGALVRGVPTAHSAKPLKDLLMTNDNSIYVWASGKGKVKGQEIIPLYRSVPDVINGDREFYELLSLVDSLRIGKRREIELAIIELDKRLNG</sequence>
<dbReference type="STRING" id="292563.Cyast_1811"/>
<evidence type="ECO:0000313" key="1">
    <source>
        <dbReference type="EMBL" id="AFZ47767.1"/>
    </source>
</evidence>
<dbReference type="KEGG" id="csn:Cyast_1811"/>
<gene>
    <name evidence="1" type="ordered locus">Cyast_1811</name>
</gene>
<evidence type="ECO:0000313" key="2">
    <source>
        <dbReference type="Proteomes" id="UP000010483"/>
    </source>
</evidence>
<keyword evidence="2" id="KW-1185">Reference proteome</keyword>
<protein>
    <submittedName>
        <fullName evidence="1">Uncharacterized protein</fullName>
    </submittedName>
</protein>
<reference evidence="2" key="1">
    <citation type="journal article" date="2013" name="Proc. Natl. Acad. Sci. U.S.A.">
        <title>Improving the coverage of the cyanobacterial phylum using diversity-driven genome sequencing.</title>
        <authorList>
            <person name="Shih P.M."/>
            <person name="Wu D."/>
            <person name="Latifi A."/>
            <person name="Axen S.D."/>
            <person name="Fewer D.P."/>
            <person name="Talla E."/>
            <person name="Calteau A."/>
            <person name="Cai F."/>
            <person name="Tandeau de Marsac N."/>
            <person name="Rippka R."/>
            <person name="Herdman M."/>
            <person name="Sivonen K."/>
            <person name="Coursin T."/>
            <person name="Laurent T."/>
            <person name="Goodwin L."/>
            <person name="Nolan M."/>
            <person name="Davenport K.W."/>
            <person name="Han C.S."/>
            <person name="Rubin E.M."/>
            <person name="Eisen J.A."/>
            <person name="Woyke T."/>
            <person name="Gugger M."/>
            <person name="Kerfeld C.A."/>
        </authorList>
    </citation>
    <scope>NUCLEOTIDE SEQUENCE [LARGE SCALE GENOMIC DNA]</scope>
    <source>
        <strain evidence="2">ATCC 29140 / PCC 7202</strain>
    </source>
</reference>
<dbReference type="AlphaFoldDB" id="K9YMS6"/>
<dbReference type="Proteomes" id="UP000010483">
    <property type="component" value="Chromosome"/>
</dbReference>
<name>K9YMS6_CYASC</name>